<evidence type="ECO:0000313" key="1">
    <source>
        <dbReference type="EMBL" id="KAJ9068982.1"/>
    </source>
</evidence>
<evidence type="ECO:0000313" key="2">
    <source>
        <dbReference type="Proteomes" id="UP001165960"/>
    </source>
</evidence>
<accession>A0ACC2T349</accession>
<keyword evidence="2" id="KW-1185">Reference proteome</keyword>
<reference evidence="1" key="1">
    <citation type="submission" date="2022-04" db="EMBL/GenBank/DDBJ databases">
        <title>Genome of the entomopathogenic fungus Entomophthora muscae.</title>
        <authorList>
            <person name="Elya C."/>
            <person name="Lovett B.R."/>
            <person name="Lee E."/>
            <person name="Macias A.M."/>
            <person name="Hajek A.E."/>
            <person name="De Bivort B.L."/>
            <person name="Kasson M.T."/>
            <person name="De Fine Licht H.H."/>
            <person name="Stajich J.E."/>
        </authorList>
    </citation>
    <scope>NUCLEOTIDE SEQUENCE</scope>
    <source>
        <strain evidence="1">Berkeley</strain>
    </source>
</reference>
<comment type="caution">
    <text evidence="1">The sequence shown here is derived from an EMBL/GenBank/DDBJ whole genome shotgun (WGS) entry which is preliminary data.</text>
</comment>
<dbReference type="Proteomes" id="UP001165960">
    <property type="component" value="Unassembled WGS sequence"/>
</dbReference>
<gene>
    <name evidence="1" type="ORF">DSO57_1023190</name>
</gene>
<proteinExistence type="predicted"/>
<sequence>MELPVTPKPMPPFAAELPLDHINKLFGIVCITLTGLIDTIVPTSPRSWVKKSMSYLIKLAPILWWAMPNQSATSQFPDASKLEAKGWFPENSANFFKTFPTSS</sequence>
<dbReference type="EMBL" id="QTSX02003670">
    <property type="protein sequence ID" value="KAJ9068982.1"/>
    <property type="molecule type" value="Genomic_DNA"/>
</dbReference>
<protein>
    <submittedName>
        <fullName evidence="1">Uncharacterized protein</fullName>
    </submittedName>
</protein>
<name>A0ACC2T349_9FUNG</name>
<organism evidence="1 2">
    <name type="scientific">Entomophthora muscae</name>
    <dbReference type="NCBI Taxonomy" id="34485"/>
    <lineage>
        <taxon>Eukaryota</taxon>
        <taxon>Fungi</taxon>
        <taxon>Fungi incertae sedis</taxon>
        <taxon>Zoopagomycota</taxon>
        <taxon>Entomophthoromycotina</taxon>
        <taxon>Entomophthoromycetes</taxon>
        <taxon>Entomophthorales</taxon>
        <taxon>Entomophthoraceae</taxon>
        <taxon>Entomophthora</taxon>
    </lineage>
</organism>